<dbReference type="InterPro" id="IPR021109">
    <property type="entry name" value="Peptidase_aspartic_dom_sf"/>
</dbReference>
<feature type="compositionally biased region" description="Basic and acidic residues" evidence="1">
    <location>
        <begin position="724"/>
        <end position="746"/>
    </location>
</feature>
<dbReference type="Gene3D" id="2.40.70.10">
    <property type="entry name" value="Acid Proteases"/>
    <property type="match status" value="1"/>
</dbReference>
<reference evidence="3" key="1">
    <citation type="submission" date="2024-03" db="EMBL/GenBank/DDBJ databases">
        <title>WGS assembly of Saponaria officinalis var. Norfolk2.</title>
        <authorList>
            <person name="Jenkins J."/>
            <person name="Shu S."/>
            <person name="Grimwood J."/>
            <person name="Barry K."/>
            <person name="Goodstein D."/>
            <person name="Schmutz J."/>
            <person name="Leebens-Mack J."/>
            <person name="Osbourn A."/>
        </authorList>
    </citation>
    <scope>NUCLEOTIDE SEQUENCE [LARGE SCALE GENOMIC DNA]</scope>
    <source>
        <strain evidence="3">JIC</strain>
    </source>
</reference>
<dbReference type="AlphaFoldDB" id="A0AAW1KWF3"/>
<proteinExistence type="predicted"/>
<evidence type="ECO:0000313" key="3">
    <source>
        <dbReference type="EMBL" id="KAK9725003.1"/>
    </source>
</evidence>
<feature type="domain" description="Retrotransposon gag" evidence="2">
    <location>
        <begin position="58"/>
        <end position="145"/>
    </location>
</feature>
<protein>
    <recommendedName>
        <fullName evidence="2">Retrotransposon gag domain-containing protein</fullName>
    </recommendedName>
</protein>
<dbReference type="Pfam" id="PF03732">
    <property type="entry name" value="Retrotrans_gag"/>
    <property type="match status" value="1"/>
</dbReference>
<evidence type="ECO:0000256" key="1">
    <source>
        <dbReference type="SAM" id="MobiDB-lite"/>
    </source>
</evidence>
<feature type="compositionally biased region" description="Polar residues" evidence="1">
    <location>
        <begin position="362"/>
        <end position="372"/>
    </location>
</feature>
<comment type="caution">
    <text evidence="3">The sequence shown here is derived from an EMBL/GenBank/DDBJ whole genome shotgun (WGS) entry which is preliminary data.</text>
</comment>
<feature type="region of interest" description="Disordered" evidence="1">
    <location>
        <begin position="304"/>
        <end position="326"/>
    </location>
</feature>
<accession>A0AAW1KWF3</accession>
<keyword evidence="4" id="KW-1185">Reference proteome</keyword>
<feature type="compositionally biased region" description="Basic and acidic residues" evidence="1">
    <location>
        <begin position="373"/>
        <end position="388"/>
    </location>
</feature>
<feature type="compositionally biased region" description="Basic and acidic residues" evidence="1">
    <location>
        <begin position="703"/>
        <end position="717"/>
    </location>
</feature>
<dbReference type="Proteomes" id="UP001443914">
    <property type="component" value="Unassembled WGS sequence"/>
</dbReference>
<feature type="region of interest" description="Disordered" evidence="1">
    <location>
        <begin position="345"/>
        <end position="433"/>
    </location>
</feature>
<dbReference type="PANTHER" id="PTHR33067">
    <property type="entry name" value="RNA-DIRECTED DNA POLYMERASE-RELATED"/>
    <property type="match status" value="1"/>
</dbReference>
<dbReference type="PANTHER" id="PTHR33067:SF31">
    <property type="entry name" value="RNA-DIRECTED DNA POLYMERASE"/>
    <property type="match status" value="1"/>
</dbReference>
<gene>
    <name evidence="3" type="ORF">RND81_05G114800</name>
</gene>
<feature type="compositionally biased region" description="Basic residues" evidence="1">
    <location>
        <begin position="687"/>
        <end position="702"/>
    </location>
</feature>
<feature type="compositionally biased region" description="Basic and acidic residues" evidence="1">
    <location>
        <begin position="406"/>
        <end position="428"/>
    </location>
</feature>
<evidence type="ECO:0000313" key="4">
    <source>
        <dbReference type="Proteomes" id="UP001443914"/>
    </source>
</evidence>
<dbReference type="SUPFAM" id="SSF50630">
    <property type="entry name" value="Acid proteases"/>
    <property type="match status" value="1"/>
</dbReference>
<organism evidence="3 4">
    <name type="scientific">Saponaria officinalis</name>
    <name type="common">Common soapwort</name>
    <name type="synonym">Lychnis saponaria</name>
    <dbReference type="NCBI Taxonomy" id="3572"/>
    <lineage>
        <taxon>Eukaryota</taxon>
        <taxon>Viridiplantae</taxon>
        <taxon>Streptophyta</taxon>
        <taxon>Embryophyta</taxon>
        <taxon>Tracheophyta</taxon>
        <taxon>Spermatophyta</taxon>
        <taxon>Magnoliopsida</taxon>
        <taxon>eudicotyledons</taxon>
        <taxon>Gunneridae</taxon>
        <taxon>Pentapetalae</taxon>
        <taxon>Caryophyllales</taxon>
        <taxon>Caryophyllaceae</taxon>
        <taxon>Caryophylleae</taxon>
        <taxon>Saponaria</taxon>
    </lineage>
</organism>
<name>A0AAW1KWF3_SAPOF</name>
<dbReference type="EMBL" id="JBDFQZ010000005">
    <property type="protein sequence ID" value="KAK9725003.1"/>
    <property type="molecule type" value="Genomic_DNA"/>
</dbReference>
<sequence>MPKLSSYSEPKATAIPTGFQFPETVTGDFEIKPSFVKLVERHQFGGTSAESPSKHIHEARDWISELDRDAVNVTDWNSLALAFYKKFFPPQKTNLIRSQITSFRQTSKENLSETWERFKKLVRECPHHGFAKWYLVTHFYNGLRRECRTTLDSAANEKFITNVDDDKGWSIIEAMATHCAEYGYVEENARESPDETSNDLGTKLEALVNQGCSNSHLFLEQANAFQPRPQWQNHHQMHAMSTPEQVYALQAYNQNTPNQNHQPNNEIAEITALVHQHLAIQARTEAQITELLAHIKMLENQIAQPASTQQQRAPRITPPAGETPHETANVIRTRAQSIADGLRVVSASTSESKLDRADLSSIEHTSTRSSGDQLDRADQPETEKHDLTRPSPEQLDRASSSSIESDLARSSHTPDKIKPTPEKEKATIEIKLPYPAAQNRSPFKQEFDKFMRAMDRLEVNISYYGLISQVPAYKHYMKDTIERKLNTTESALEILSKTPPKKTDPGKFAVPCALGTLKIDNAFCDLGASVSILPYSIYKKLRKTPLIPTSVTVQQADRTIIHPLGKIEDIPVQVEKFFIPADFIVLDIPEDAHAPIILGRPFLHTAGALIDVGRGRLTFTVGEEDVVFQNSETPKAPMQLETVLAINTALPSHDTGDNLEVSLATLFNAGEMDDSFKTGLGEDIAKPKKKKKNRKSKKKRAAEKRAKERKKEEEAQRGEVASITREEPDKIKEKVTTEEPSKKRFEPVPPDSPYVKLPNRFKPRYALDRAVLCSIELRSQLDRAVLCSIEWSAEEERQGKPTNRSKLGPAFKLGLGEFRSSHNSQYARNMSPANLYLCNFGNPILSTVDQDRRRQSAGVAPPPAPPSQVLAVPQLVF</sequence>
<dbReference type="CDD" id="cd00303">
    <property type="entry name" value="retropepsin_like"/>
    <property type="match status" value="1"/>
</dbReference>
<evidence type="ECO:0000259" key="2">
    <source>
        <dbReference type="Pfam" id="PF03732"/>
    </source>
</evidence>
<dbReference type="InterPro" id="IPR005162">
    <property type="entry name" value="Retrotrans_gag_dom"/>
</dbReference>
<feature type="region of interest" description="Disordered" evidence="1">
    <location>
        <begin position="677"/>
        <end position="751"/>
    </location>
</feature>